<dbReference type="EMBL" id="BSNS01000002">
    <property type="protein sequence ID" value="GLQ53080.1"/>
    <property type="molecule type" value="Genomic_DNA"/>
</dbReference>
<evidence type="ECO:0008006" key="3">
    <source>
        <dbReference type="Google" id="ProtNLM"/>
    </source>
</evidence>
<comment type="caution">
    <text evidence="1">The sequence shown here is derived from an EMBL/GenBank/DDBJ whole genome shotgun (WGS) entry which is preliminary data.</text>
</comment>
<gene>
    <name evidence="1" type="ORF">GCM10010862_03380</name>
</gene>
<sequence length="57" mass="6579">MLKTLTGWMGKRRRSRAHQRLTLIDEQLLAELGVTWQDLEAARTKRAIDLNEGSVFP</sequence>
<name>A0ABQ5W091_9HYPH</name>
<keyword evidence="2" id="KW-1185">Reference proteome</keyword>
<proteinExistence type="predicted"/>
<evidence type="ECO:0000313" key="2">
    <source>
        <dbReference type="Proteomes" id="UP001156691"/>
    </source>
</evidence>
<dbReference type="Proteomes" id="UP001156691">
    <property type="component" value="Unassembled WGS sequence"/>
</dbReference>
<organism evidence="1 2">
    <name type="scientific">Devosia nitrariae</name>
    <dbReference type="NCBI Taxonomy" id="2071872"/>
    <lineage>
        <taxon>Bacteria</taxon>
        <taxon>Pseudomonadati</taxon>
        <taxon>Pseudomonadota</taxon>
        <taxon>Alphaproteobacteria</taxon>
        <taxon>Hyphomicrobiales</taxon>
        <taxon>Devosiaceae</taxon>
        <taxon>Devosia</taxon>
    </lineage>
</organism>
<accession>A0ABQ5W091</accession>
<protein>
    <recommendedName>
        <fullName evidence="3">DUF1127 domain-containing protein</fullName>
    </recommendedName>
</protein>
<reference evidence="2" key="1">
    <citation type="journal article" date="2019" name="Int. J. Syst. Evol. Microbiol.">
        <title>The Global Catalogue of Microorganisms (GCM) 10K type strain sequencing project: providing services to taxonomists for standard genome sequencing and annotation.</title>
        <authorList>
            <consortium name="The Broad Institute Genomics Platform"/>
            <consortium name="The Broad Institute Genome Sequencing Center for Infectious Disease"/>
            <person name="Wu L."/>
            <person name="Ma J."/>
        </authorList>
    </citation>
    <scope>NUCLEOTIDE SEQUENCE [LARGE SCALE GENOMIC DNA]</scope>
    <source>
        <strain evidence="2">NBRC 112416</strain>
    </source>
</reference>
<evidence type="ECO:0000313" key="1">
    <source>
        <dbReference type="EMBL" id="GLQ53080.1"/>
    </source>
</evidence>